<dbReference type="AlphaFoldDB" id="A0A6C0CAH2"/>
<reference evidence="1" key="1">
    <citation type="journal article" date="2020" name="Nature">
        <title>Giant virus diversity and host interactions through global metagenomics.</title>
        <authorList>
            <person name="Schulz F."/>
            <person name="Roux S."/>
            <person name="Paez-Espino D."/>
            <person name="Jungbluth S."/>
            <person name="Walsh D.A."/>
            <person name="Denef V.J."/>
            <person name="McMahon K.D."/>
            <person name="Konstantinidis K.T."/>
            <person name="Eloe-Fadrosh E.A."/>
            <person name="Kyrpides N.C."/>
            <person name="Woyke T."/>
        </authorList>
    </citation>
    <scope>NUCLEOTIDE SEQUENCE</scope>
    <source>
        <strain evidence="1">GVMAG-M-3300020192-26</strain>
    </source>
</reference>
<organism evidence="1">
    <name type="scientific">viral metagenome</name>
    <dbReference type="NCBI Taxonomy" id="1070528"/>
    <lineage>
        <taxon>unclassified sequences</taxon>
        <taxon>metagenomes</taxon>
        <taxon>organismal metagenomes</taxon>
    </lineage>
</organism>
<accession>A0A6C0CAH2</accession>
<dbReference type="EMBL" id="MN739372">
    <property type="protein sequence ID" value="QHT01441.1"/>
    <property type="molecule type" value="Genomic_DNA"/>
</dbReference>
<evidence type="ECO:0000313" key="1">
    <source>
        <dbReference type="EMBL" id="QHT01441.1"/>
    </source>
</evidence>
<sequence>MEENKYFENKNIELRKKCMRECSGVKDKDTCYSDCVFMKDFEKCMSGRTSSGIPQCQPSFFGPNASKYGELPK</sequence>
<proteinExistence type="predicted"/>
<protein>
    <submittedName>
        <fullName evidence="1">Uncharacterized protein</fullName>
    </submittedName>
</protein>
<name>A0A6C0CAH2_9ZZZZ</name>